<protein>
    <submittedName>
        <fullName evidence="3">Phenylacetate-CoA oxygenase subunit PaaJ</fullName>
    </submittedName>
</protein>
<feature type="domain" description="PaaD zinc beta ribbon" evidence="2">
    <location>
        <begin position="121"/>
        <end position="168"/>
    </location>
</feature>
<dbReference type="PANTHER" id="PTHR42831">
    <property type="entry name" value="FE-S PROTEIN MATURATION AUXILIARY FACTOR YITW"/>
    <property type="match status" value="1"/>
</dbReference>
<organism evidence="3 4">
    <name type="scientific">Gordonia desulfuricans</name>
    <dbReference type="NCBI Taxonomy" id="89051"/>
    <lineage>
        <taxon>Bacteria</taxon>
        <taxon>Bacillati</taxon>
        <taxon>Actinomycetota</taxon>
        <taxon>Actinomycetes</taxon>
        <taxon>Mycobacteriales</taxon>
        <taxon>Gordoniaceae</taxon>
        <taxon>Gordonia</taxon>
    </lineage>
</organism>
<dbReference type="NCBIfam" id="TIGR02159">
    <property type="entry name" value="PA_CoA_Oxy4"/>
    <property type="match status" value="1"/>
</dbReference>
<evidence type="ECO:0000259" key="2">
    <source>
        <dbReference type="Pfam" id="PF23451"/>
    </source>
</evidence>
<dbReference type="InterPro" id="IPR011883">
    <property type="entry name" value="PaaD-like"/>
</dbReference>
<keyword evidence="4" id="KW-1185">Reference proteome</keyword>
<evidence type="ECO:0000313" key="4">
    <source>
        <dbReference type="Proteomes" id="UP000466307"/>
    </source>
</evidence>
<sequence length="170" mass="18345">MDCATTIAPREIVGSVLDPEMPMVTLDDLGIIRAVDVDADGSGVQVTITPTYSGCPAMATIRDDITAALNRAGHLRVQIHTALHPAWSTDWISEAGRRKLRQAGYSAPGAAPRRAPGPVPLTLTVRTRPVHCPQCDSDRTELISEFGATLCKAHYRCLACGEPFDHMKEI</sequence>
<dbReference type="InterPro" id="IPR056572">
    <property type="entry name" value="Zn_ribbon_PaaD"/>
</dbReference>
<dbReference type="AlphaFoldDB" id="A0A7K3LJN7"/>
<dbReference type="Proteomes" id="UP000466307">
    <property type="component" value="Unassembled WGS sequence"/>
</dbReference>
<accession>A0A7K3LJN7</accession>
<evidence type="ECO:0000313" key="3">
    <source>
        <dbReference type="EMBL" id="NDK88281.1"/>
    </source>
</evidence>
<comment type="caution">
    <text evidence="3">The sequence shown here is derived from an EMBL/GenBank/DDBJ whole genome shotgun (WGS) entry which is preliminary data.</text>
</comment>
<dbReference type="Pfam" id="PF23451">
    <property type="entry name" value="Zn_ribbon_PaaD"/>
    <property type="match status" value="1"/>
</dbReference>
<feature type="domain" description="MIP18 family-like" evidence="1">
    <location>
        <begin position="15"/>
        <end position="70"/>
    </location>
</feature>
<evidence type="ECO:0000259" key="1">
    <source>
        <dbReference type="Pfam" id="PF01883"/>
    </source>
</evidence>
<dbReference type="RefSeq" id="WP_059036881.1">
    <property type="nucleotide sequence ID" value="NZ_JAADZU010000003.1"/>
</dbReference>
<dbReference type="PANTHER" id="PTHR42831:SF3">
    <property type="entry name" value="1,2-PHENYLACETYL-COA EPOXIDASE, SUBUNIT D-RELATED"/>
    <property type="match status" value="1"/>
</dbReference>
<dbReference type="InterPro" id="IPR034904">
    <property type="entry name" value="FSCA_dom_sf"/>
</dbReference>
<dbReference type="InterPro" id="IPR052339">
    <property type="entry name" value="Fe-S_Maturation_MIP18"/>
</dbReference>
<dbReference type="SUPFAM" id="SSF117916">
    <property type="entry name" value="Fe-S cluster assembly (FSCA) domain-like"/>
    <property type="match status" value="1"/>
</dbReference>
<dbReference type="Pfam" id="PF01883">
    <property type="entry name" value="FeS_assembly_P"/>
    <property type="match status" value="1"/>
</dbReference>
<dbReference type="Gene3D" id="3.30.300.130">
    <property type="entry name" value="Fe-S cluster assembly (FSCA)"/>
    <property type="match status" value="1"/>
</dbReference>
<reference evidence="3 4" key="1">
    <citation type="submission" date="2020-01" db="EMBL/GenBank/DDBJ databases">
        <title>Investigation of new actinobacteria for the biodesulphurisation of diesel fuel.</title>
        <authorList>
            <person name="Athi Narayanan S.M."/>
        </authorList>
    </citation>
    <scope>NUCLEOTIDE SEQUENCE [LARGE SCALE GENOMIC DNA]</scope>
    <source>
        <strain evidence="3 4">213E</strain>
    </source>
</reference>
<proteinExistence type="predicted"/>
<dbReference type="EMBL" id="JAADZU010000003">
    <property type="protein sequence ID" value="NDK88281.1"/>
    <property type="molecule type" value="Genomic_DNA"/>
</dbReference>
<gene>
    <name evidence="3" type="primary">paaJ</name>
    <name evidence="3" type="ORF">GYA93_01580</name>
</gene>
<name>A0A7K3LJN7_9ACTN</name>
<dbReference type="InterPro" id="IPR002744">
    <property type="entry name" value="MIP18-like"/>
</dbReference>